<dbReference type="SUPFAM" id="SSF54637">
    <property type="entry name" value="Thioesterase/thiol ester dehydrase-isomerase"/>
    <property type="match status" value="1"/>
</dbReference>
<feature type="domain" description="Thioesterase" evidence="3">
    <location>
        <begin position="50"/>
        <end position="123"/>
    </location>
</feature>
<evidence type="ECO:0000313" key="4">
    <source>
        <dbReference type="EMBL" id="MDQ0316025.1"/>
    </source>
</evidence>
<evidence type="ECO:0000256" key="2">
    <source>
        <dbReference type="ARBA" id="ARBA00022801"/>
    </source>
</evidence>
<dbReference type="InterPro" id="IPR003736">
    <property type="entry name" value="PAAI_dom"/>
</dbReference>
<proteinExistence type="inferred from homology"/>
<sequence length="146" mass="15275">MESVGEIAKFLAKEFPPVFGPDRGCSVEVAEAGRAVCRLVPTDDHLRPGNIVSGPTMMMLADATAYAALLSIYPGAIQAVTTNLSINFMRSIPAGAAVVAECEIIKPGKRLAVITCEVRGADTSDIAAHVVMTYSVPPTANDVKVS</sequence>
<dbReference type="GO" id="GO:0047617">
    <property type="term" value="F:fatty acyl-CoA hydrolase activity"/>
    <property type="evidence" value="ECO:0007669"/>
    <property type="project" value="InterPro"/>
</dbReference>
<dbReference type="NCBIfam" id="TIGR00369">
    <property type="entry name" value="unchar_dom_1"/>
    <property type="match status" value="1"/>
</dbReference>
<comment type="similarity">
    <text evidence="1">Belongs to the thioesterase PaaI family.</text>
</comment>
<dbReference type="PANTHER" id="PTHR21660:SF1">
    <property type="entry name" value="ACYL-COENZYME A THIOESTERASE 13"/>
    <property type="match status" value="1"/>
</dbReference>
<keyword evidence="2" id="KW-0378">Hydrolase</keyword>
<dbReference type="RefSeq" id="WP_306885851.1">
    <property type="nucleotide sequence ID" value="NZ_JAUSUL010000002.1"/>
</dbReference>
<accession>A0AAE3VPZ8</accession>
<organism evidence="4 5">
    <name type="scientific">Amorphus orientalis</name>
    <dbReference type="NCBI Taxonomy" id="649198"/>
    <lineage>
        <taxon>Bacteria</taxon>
        <taxon>Pseudomonadati</taxon>
        <taxon>Pseudomonadota</taxon>
        <taxon>Alphaproteobacteria</taxon>
        <taxon>Hyphomicrobiales</taxon>
        <taxon>Amorphaceae</taxon>
        <taxon>Amorphus</taxon>
    </lineage>
</organism>
<dbReference type="PANTHER" id="PTHR21660">
    <property type="entry name" value="THIOESTERASE SUPERFAMILY MEMBER-RELATED"/>
    <property type="match status" value="1"/>
</dbReference>
<evidence type="ECO:0000259" key="3">
    <source>
        <dbReference type="Pfam" id="PF03061"/>
    </source>
</evidence>
<keyword evidence="5" id="KW-1185">Reference proteome</keyword>
<protein>
    <submittedName>
        <fullName evidence="4">Uncharacterized protein (TIGR00369 family)</fullName>
    </submittedName>
</protein>
<comment type="caution">
    <text evidence="4">The sequence shown here is derived from an EMBL/GenBank/DDBJ whole genome shotgun (WGS) entry which is preliminary data.</text>
</comment>
<dbReference type="AlphaFoldDB" id="A0AAE3VPZ8"/>
<dbReference type="InterPro" id="IPR039298">
    <property type="entry name" value="ACOT13"/>
</dbReference>
<evidence type="ECO:0000313" key="5">
    <source>
        <dbReference type="Proteomes" id="UP001229244"/>
    </source>
</evidence>
<dbReference type="EMBL" id="JAUSUL010000002">
    <property type="protein sequence ID" value="MDQ0316025.1"/>
    <property type="molecule type" value="Genomic_DNA"/>
</dbReference>
<dbReference type="InterPro" id="IPR006683">
    <property type="entry name" value="Thioestr_dom"/>
</dbReference>
<name>A0AAE3VPZ8_9HYPH</name>
<dbReference type="InterPro" id="IPR029069">
    <property type="entry name" value="HotDog_dom_sf"/>
</dbReference>
<dbReference type="Pfam" id="PF03061">
    <property type="entry name" value="4HBT"/>
    <property type="match status" value="1"/>
</dbReference>
<dbReference type="Gene3D" id="3.10.129.10">
    <property type="entry name" value="Hotdog Thioesterase"/>
    <property type="match status" value="1"/>
</dbReference>
<gene>
    <name evidence="4" type="ORF">J2S73_002482</name>
</gene>
<reference evidence="4" key="1">
    <citation type="submission" date="2023-07" db="EMBL/GenBank/DDBJ databases">
        <title>Genomic Encyclopedia of Type Strains, Phase IV (KMG-IV): sequencing the most valuable type-strain genomes for metagenomic binning, comparative biology and taxonomic classification.</title>
        <authorList>
            <person name="Goeker M."/>
        </authorList>
    </citation>
    <scope>NUCLEOTIDE SEQUENCE</scope>
    <source>
        <strain evidence="4">DSM 21202</strain>
    </source>
</reference>
<dbReference type="CDD" id="cd03443">
    <property type="entry name" value="PaaI_thioesterase"/>
    <property type="match status" value="1"/>
</dbReference>
<evidence type="ECO:0000256" key="1">
    <source>
        <dbReference type="ARBA" id="ARBA00008324"/>
    </source>
</evidence>
<dbReference type="Proteomes" id="UP001229244">
    <property type="component" value="Unassembled WGS sequence"/>
</dbReference>